<dbReference type="CDD" id="cd00093">
    <property type="entry name" value="HTH_XRE"/>
    <property type="match status" value="1"/>
</dbReference>
<feature type="domain" description="HTH cro/C1-type" evidence="1">
    <location>
        <begin position="6"/>
        <end position="60"/>
    </location>
</feature>
<dbReference type="InterPro" id="IPR001387">
    <property type="entry name" value="Cro/C1-type_HTH"/>
</dbReference>
<protein>
    <submittedName>
        <fullName evidence="2">DNA-binding helix-turn-helix protein</fullName>
    </submittedName>
</protein>
<dbReference type="SMART" id="SM00530">
    <property type="entry name" value="HTH_XRE"/>
    <property type="match status" value="1"/>
</dbReference>
<dbReference type="HOGENOM" id="CLU_066192_17_14_9"/>
<dbReference type="RefSeq" id="WP_005944869.1">
    <property type="nucleotide sequence ID" value="NZ_GL538343.1"/>
</dbReference>
<dbReference type="AlphaFoldDB" id="E2ZLS4"/>
<dbReference type="STRING" id="748224.HMPREF9436_02633"/>
<comment type="caution">
    <text evidence="2">The sequence shown here is derived from an EMBL/GenBank/DDBJ whole genome shotgun (WGS) entry which is preliminary data.</text>
</comment>
<dbReference type="eggNOG" id="COG1396">
    <property type="taxonomic scope" value="Bacteria"/>
</dbReference>
<dbReference type="InterPro" id="IPR010982">
    <property type="entry name" value="Lambda_DNA-bd_dom_sf"/>
</dbReference>
<dbReference type="SUPFAM" id="SSF47413">
    <property type="entry name" value="lambda repressor-like DNA-binding domains"/>
    <property type="match status" value="1"/>
</dbReference>
<dbReference type="Gene3D" id="1.10.260.40">
    <property type="entry name" value="lambda repressor-like DNA-binding domains"/>
    <property type="match status" value="1"/>
</dbReference>
<gene>
    <name evidence="2" type="ORF">HMPREF9436_02633</name>
</gene>
<evidence type="ECO:0000259" key="1">
    <source>
        <dbReference type="PROSITE" id="PS50943"/>
    </source>
</evidence>
<dbReference type="OrthoDB" id="1859224at2"/>
<accession>E2ZLS4</accession>
<dbReference type="GO" id="GO:0003677">
    <property type="term" value="F:DNA binding"/>
    <property type="evidence" value="ECO:0007669"/>
    <property type="project" value="UniProtKB-KW"/>
</dbReference>
<dbReference type="Pfam" id="PF01381">
    <property type="entry name" value="HTH_3"/>
    <property type="match status" value="1"/>
</dbReference>
<organism evidence="2 3">
    <name type="scientific">Faecalibacterium cf. prausnitzii KLE1255</name>
    <dbReference type="NCBI Taxonomy" id="748224"/>
    <lineage>
        <taxon>Bacteria</taxon>
        <taxon>Bacillati</taxon>
        <taxon>Bacillota</taxon>
        <taxon>Clostridia</taxon>
        <taxon>Eubacteriales</taxon>
        <taxon>Oscillospiraceae</taxon>
        <taxon>Faecalibacterium</taxon>
    </lineage>
</organism>
<evidence type="ECO:0000313" key="3">
    <source>
        <dbReference type="Proteomes" id="UP000006028"/>
    </source>
</evidence>
<proteinExistence type="predicted"/>
<name>E2ZLS4_9FIRM</name>
<sequence length="101" mass="11265">MIGDVLKRMRIIYGYKASEMSSELGISASYLSEIENNKKQPSLDLLQKYADIYGIRLSSLILLSENMEEAEKSGKGTAFIRNMMAHLIQNMSAATGDPDEE</sequence>
<dbReference type="EMBL" id="AECU01000195">
    <property type="protein sequence ID" value="EFQ05872.1"/>
    <property type="molecule type" value="Genomic_DNA"/>
</dbReference>
<dbReference type="PROSITE" id="PS50943">
    <property type="entry name" value="HTH_CROC1"/>
    <property type="match status" value="1"/>
</dbReference>
<reference evidence="2 3" key="1">
    <citation type="submission" date="2010-08" db="EMBL/GenBank/DDBJ databases">
        <authorList>
            <person name="Weinstock G."/>
            <person name="Sodergren E."/>
            <person name="Clifton S."/>
            <person name="Fulton L."/>
            <person name="Fulton B."/>
            <person name="Courtney L."/>
            <person name="Fronick C."/>
            <person name="Harrison M."/>
            <person name="Strong C."/>
            <person name="Farmer C."/>
            <person name="Delahaunty K."/>
            <person name="Markovic C."/>
            <person name="Hall O."/>
            <person name="Minx P."/>
            <person name="Tomlinson C."/>
            <person name="Mitreva M."/>
            <person name="Hou S."/>
            <person name="Chen J."/>
            <person name="Wollam A."/>
            <person name="Pepin K.H."/>
            <person name="Johnson M."/>
            <person name="Bhonagiri V."/>
            <person name="Zhang X."/>
            <person name="Suruliraj S."/>
            <person name="Warren W."/>
            <person name="Chinwalla A."/>
            <person name="Mardis E.R."/>
            <person name="Wilson R.K."/>
        </authorList>
    </citation>
    <scope>NUCLEOTIDE SEQUENCE [LARGE SCALE GENOMIC DNA]</scope>
    <source>
        <strain evidence="2 3">KLE1255</strain>
    </source>
</reference>
<dbReference type="Proteomes" id="UP000006028">
    <property type="component" value="Unassembled WGS sequence"/>
</dbReference>
<dbReference type="BioCyc" id="FCF748224-HMP:GTSS-2066-MONOMER"/>
<evidence type="ECO:0000313" key="2">
    <source>
        <dbReference type="EMBL" id="EFQ05872.1"/>
    </source>
</evidence>
<keyword evidence="2" id="KW-0238">DNA-binding</keyword>